<keyword evidence="4" id="KW-1185">Reference proteome</keyword>
<feature type="region of interest" description="Disordered" evidence="1">
    <location>
        <begin position="1"/>
        <end position="40"/>
    </location>
</feature>
<evidence type="ECO:0000313" key="4">
    <source>
        <dbReference type="Proteomes" id="UP000835287"/>
    </source>
</evidence>
<evidence type="ECO:0000313" key="3">
    <source>
        <dbReference type="EMBL" id="CAE6800396.1"/>
    </source>
</evidence>
<dbReference type="EMBL" id="HG992341">
    <property type="protein sequence ID" value="CAE6800396.1"/>
    <property type="molecule type" value="Genomic_DNA"/>
</dbReference>
<dbReference type="EMBL" id="HG992338">
    <property type="protein sequence ID" value="CAE6750793.1"/>
    <property type="molecule type" value="Genomic_DNA"/>
</dbReference>
<organism evidence="3">
    <name type="scientific">Xanthomonas arboricola pv. corylina</name>
    <dbReference type="NCBI Taxonomy" id="487821"/>
    <lineage>
        <taxon>Bacteria</taxon>
        <taxon>Pseudomonadati</taxon>
        <taxon>Pseudomonadota</taxon>
        <taxon>Gammaproteobacteria</taxon>
        <taxon>Lysobacterales</taxon>
        <taxon>Lysobacteraceae</taxon>
        <taxon>Xanthomonas</taxon>
    </lineage>
</organism>
<gene>
    <name evidence="3" type="ORF">CFBP1159_28690</name>
    <name evidence="2" type="ORF">XAC301_16640</name>
</gene>
<feature type="compositionally biased region" description="Polar residues" evidence="1">
    <location>
        <begin position="19"/>
        <end position="33"/>
    </location>
</feature>
<dbReference type="EMBL" id="HG992341">
    <property type="protein sequence ID" value="CAE6800384.1"/>
    <property type="molecule type" value="Genomic_DNA"/>
</dbReference>
<evidence type="ECO:0000313" key="2">
    <source>
        <dbReference type="EMBL" id="CAE6750770.1"/>
    </source>
</evidence>
<reference evidence="3 4" key="1">
    <citation type="submission" date="2021-02" db="EMBL/GenBank/DDBJ databases">
        <authorList>
            <person name="Pothier F. J."/>
        </authorList>
    </citation>
    <scope>NUCLEOTIDE SEQUENCE</scope>
    <source>
        <strain evidence="2 4">301</strain>
        <strain evidence="3">CFBP 1159</strain>
    </source>
</reference>
<evidence type="ECO:0008006" key="5">
    <source>
        <dbReference type="Google" id="ProtNLM"/>
    </source>
</evidence>
<dbReference type="AlphaFoldDB" id="A0A8D6YA52"/>
<name>A0A8D6YA52_9XANT</name>
<sequence>MGLCNSKPSVAGSPEHYATHTTEQAAPSESPLSSHIEPRRLSTSLEQKRLVYLQRAIDFLRVASKDESRQFVKRLERFHLKETDISTPNLRSQPWGPDPYTL</sequence>
<accession>A0A8D6YA52</accession>
<proteinExistence type="predicted"/>
<evidence type="ECO:0000256" key="1">
    <source>
        <dbReference type="SAM" id="MobiDB-lite"/>
    </source>
</evidence>
<dbReference type="EMBL" id="HG992338">
    <property type="protein sequence ID" value="CAE6750770.1"/>
    <property type="molecule type" value="Genomic_DNA"/>
</dbReference>
<dbReference type="Proteomes" id="UP000835243">
    <property type="component" value="Chromosome"/>
</dbReference>
<dbReference type="Proteomes" id="UP000835287">
    <property type="component" value="Chromosome"/>
</dbReference>
<protein>
    <recommendedName>
        <fullName evidence="5">Avirulence protein</fullName>
    </recommendedName>
</protein>